<dbReference type="Gene3D" id="3.30.40.10">
    <property type="entry name" value="Zinc/RING finger domain, C3HC4 (zinc finger)"/>
    <property type="match status" value="1"/>
</dbReference>
<evidence type="ECO:0000313" key="3">
    <source>
        <dbReference type="Proteomes" id="UP000678499"/>
    </source>
</evidence>
<sequence length="148" mass="16713">MCVCAFFPLRQRQSDEDWFDGDSSEDDVIFDAMMPQDEDDETPMELDANLKLRSRNPGNQFTSDSSQSVLSAGFADTRIPKETEPMSCLRCGEADGEMSLEHPDVLHQCVCRACAEYLASLPKYRRKCPMCGRRFKNFVKVYVASCGS</sequence>
<dbReference type="Proteomes" id="UP000678499">
    <property type="component" value="Unassembled WGS sequence"/>
</dbReference>
<gene>
    <name evidence="2" type="ORF">NMOB1V02_LOCUS8431</name>
</gene>
<dbReference type="EMBL" id="OA884432">
    <property type="protein sequence ID" value="CAD7280774.1"/>
    <property type="molecule type" value="Genomic_DNA"/>
</dbReference>
<protein>
    <submittedName>
        <fullName evidence="2">Uncharacterized protein</fullName>
    </submittedName>
</protein>
<dbReference type="EMBL" id="CAJPEX010002395">
    <property type="protein sequence ID" value="CAG0920926.1"/>
    <property type="molecule type" value="Genomic_DNA"/>
</dbReference>
<dbReference type="AlphaFoldDB" id="A0A7R9GFM2"/>
<feature type="compositionally biased region" description="Polar residues" evidence="1">
    <location>
        <begin position="56"/>
        <end position="70"/>
    </location>
</feature>
<evidence type="ECO:0000256" key="1">
    <source>
        <dbReference type="SAM" id="MobiDB-lite"/>
    </source>
</evidence>
<dbReference type="InterPro" id="IPR013083">
    <property type="entry name" value="Znf_RING/FYVE/PHD"/>
</dbReference>
<keyword evidence="3" id="KW-1185">Reference proteome</keyword>
<organism evidence="2">
    <name type="scientific">Notodromas monacha</name>
    <dbReference type="NCBI Taxonomy" id="399045"/>
    <lineage>
        <taxon>Eukaryota</taxon>
        <taxon>Metazoa</taxon>
        <taxon>Ecdysozoa</taxon>
        <taxon>Arthropoda</taxon>
        <taxon>Crustacea</taxon>
        <taxon>Oligostraca</taxon>
        <taxon>Ostracoda</taxon>
        <taxon>Podocopa</taxon>
        <taxon>Podocopida</taxon>
        <taxon>Cypridocopina</taxon>
        <taxon>Cypridoidea</taxon>
        <taxon>Cyprididae</taxon>
        <taxon>Notodromas</taxon>
    </lineage>
</organism>
<reference evidence="2" key="1">
    <citation type="submission" date="2020-11" db="EMBL/GenBank/DDBJ databases">
        <authorList>
            <person name="Tran Van P."/>
        </authorList>
    </citation>
    <scope>NUCLEOTIDE SEQUENCE</scope>
</reference>
<proteinExistence type="predicted"/>
<evidence type="ECO:0000313" key="2">
    <source>
        <dbReference type="EMBL" id="CAD7280774.1"/>
    </source>
</evidence>
<name>A0A7R9GFM2_9CRUS</name>
<feature type="region of interest" description="Disordered" evidence="1">
    <location>
        <begin position="56"/>
        <end position="78"/>
    </location>
</feature>
<accession>A0A7R9GFM2</accession>